<name>A0A8H9BUN6_STAPS</name>
<comment type="caution">
    <text evidence="2">The sequence shown here is derived from an EMBL/GenBank/DDBJ whole genome shotgun (WGS) entry which is preliminary data.</text>
</comment>
<sequence length="108" mass="12257">MKQIYKKEDGTPILINVDNFDSDVYTDVQPTYGLYEPIYFESGKWIGVSKKEWLLSLEETDNQELPDEKDEVIAGLTLQLLETQTEVESLQKDIASLTLTVLRGEGNA</sequence>
<dbReference type="AlphaFoldDB" id="A0A8H9BUN6"/>
<evidence type="ECO:0000256" key="1">
    <source>
        <dbReference type="SAM" id="Coils"/>
    </source>
</evidence>
<gene>
    <name evidence="2" type="ORF">EGV54_06070</name>
</gene>
<evidence type="ECO:0000313" key="2">
    <source>
        <dbReference type="EMBL" id="EGQ4384660.1"/>
    </source>
</evidence>
<evidence type="ECO:0000313" key="3">
    <source>
        <dbReference type="Proteomes" id="UP000600220"/>
    </source>
</evidence>
<reference evidence="2 3" key="1">
    <citation type="submission" date="2018-11" db="EMBL/GenBank/DDBJ databases">
        <authorList>
            <consortium name="Veterinary Laboratory Investigation and Response Network"/>
        </authorList>
    </citation>
    <scope>NUCLEOTIDE SEQUENCE [LARGE SCALE GENOMIC DNA]</scope>
    <source>
        <strain evidence="2 3">SPSE-18-VL-LA-PA-Ryan-0021</strain>
    </source>
</reference>
<dbReference type="Proteomes" id="UP000600220">
    <property type="component" value="Unassembled WGS sequence"/>
</dbReference>
<protein>
    <submittedName>
        <fullName evidence="2">Uncharacterized protein</fullName>
    </submittedName>
</protein>
<dbReference type="RefSeq" id="WP_316678283.1">
    <property type="nucleotide sequence ID" value="NZ_JAQSTS010000003.1"/>
</dbReference>
<keyword evidence="1" id="KW-0175">Coiled coil</keyword>
<keyword evidence="3" id="KW-1185">Reference proteome</keyword>
<organism evidence="2 3">
    <name type="scientific">Staphylococcus pseudintermedius</name>
    <dbReference type="NCBI Taxonomy" id="283734"/>
    <lineage>
        <taxon>Bacteria</taxon>
        <taxon>Bacillati</taxon>
        <taxon>Bacillota</taxon>
        <taxon>Bacilli</taxon>
        <taxon>Bacillales</taxon>
        <taxon>Staphylococcaceae</taxon>
        <taxon>Staphylococcus</taxon>
        <taxon>Staphylococcus intermedius group</taxon>
    </lineage>
</organism>
<accession>A0A8H9BUN6</accession>
<proteinExistence type="predicted"/>
<dbReference type="EMBL" id="AAXKXX010000006">
    <property type="protein sequence ID" value="EGQ4384660.1"/>
    <property type="molecule type" value="Genomic_DNA"/>
</dbReference>
<feature type="coiled-coil region" evidence="1">
    <location>
        <begin position="73"/>
        <end position="100"/>
    </location>
</feature>